<accession>A0A975SNP8</accession>
<dbReference type="Proteomes" id="UP000683428">
    <property type="component" value="Chromosome"/>
</dbReference>
<dbReference type="RefSeq" id="WP_216127941.1">
    <property type="nucleotide sequence ID" value="NZ_CP064782.1"/>
</dbReference>
<reference evidence="1" key="1">
    <citation type="submission" date="2020-11" db="EMBL/GenBank/DDBJ databases">
        <title>Azospira inquinata sp. nov.</title>
        <authorList>
            <person name="Moe W.M."/>
            <person name="Mikes M.C."/>
        </authorList>
    </citation>
    <scope>NUCLEOTIDE SEQUENCE</scope>
    <source>
        <strain evidence="1">Azo-3</strain>
    </source>
</reference>
<dbReference type="KEGG" id="aiq:Azoinq_00595"/>
<proteinExistence type="predicted"/>
<gene>
    <name evidence="1" type="ORF">Azoinq_00595</name>
</gene>
<dbReference type="GO" id="GO:0008811">
    <property type="term" value="F:chloramphenicol O-acetyltransferase activity"/>
    <property type="evidence" value="ECO:0007669"/>
    <property type="project" value="InterPro"/>
</dbReference>
<dbReference type="AlphaFoldDB" id="A0A975SNP8"/>
<dbReference type="PANTHER" id="PTHR38474">
    <property type="entry name" value="SLR0299 PROTEIN"/>
    <property type="match status" value="1"/>
</dbReference>
<evidence type="ECO:0000313" key="2">
    <source>
        <dbReference type="Proteomes" id="UP000683428"/>
    </source>
</evidence>
<dbReference type="EMBL" id="CP064782">
    <property type="protein sequence ID" value="QWT49154.1"/>
    <property type="molecule type" value="Genomic_DNA"/>
</dbReference>
<evidence type="ECO:0000313" key="1">
    <source>
        <dbReference type="EMBL" id="QWT49154.1"/>
    </source>
</evidence>
<dbReference type="PANTHER" id="PTHR38474:SF1">
    <property type="entry name" value="SLR0299 PROTEIN"/>
    <property type="match status" value="1"/>
</dbReference>
<protein>
    <submittedName>
        <fullName evidence="1">Chloramphenicol acetyltransferase</fullName>
    </submittedName>
</protein>
<dbReference type="SMART" id="SM01059">
    <property type="entry name" value="CAT"/>
    <property type="match status" value="1"/>
</dbReference>
<dbReference type="Pfam" id="PF00302">
    <property type="entry name" value="CAT"/>
    <property type="match status" value="1"/>
</dbReference>
<keyword evidence="2" id="KW-1185">Reference proteome</keyword>
<dbReference type="InterPro" id="IPR001707">
    <property type="entry name" value="Cmp_AcTrfase"/>
</dbReference>
<name>A0A975SNP8_9RHOO</name>
<sequence length="220" mass="25151">MKEIDLNTWNRREHFGFFRRADLPFYNVTAPVDMTGLARYARARGWSLNHLLVFLTVQAMNRIDNFRYRLRGETVVLHDRLHPSFAHLKPGEELFRMITLDCGDDPASFDAHCKAEILASQAYFDLSAFQGRDDFVFISALPWISFTGVDHTLSLKKEDAIPRVSWGKLQAQDGRELLPYNVQVNHMFVDGLHVGRLLQTLEALAQAVQQGPLPETGPRL</sequence>
<organism evidence="1 2">
    <name type="scientific">Azospira inquinata</name>
    <dbReference type="NCBI Taxonomy" id="2785627"/>
    <lineage>
        <taxon>Bacteria</taxon>
        <taxon>Pseudomonadati</taxon>
        <taxon>Pseudomonadota</taxon>
        <taxon>Betaproteobacteria</taxon>
        <taxon>Rhodocyclales</taxon>
        <taxon>Rhodocyclaceae</taxon>
        <taxon>Azospira</taxon>
    </lineage>
</organism>